<dbReference type="CDD" id="cd09917">
    <property type="entry name" value="F-box_SF"/>
    <property type="match status" value="1"/>
</dbReference>
<dbReference type="InterPro" id="IPR001810">
    <property type="entry name" value="F-box_dom"/>
</dbReference>
<evidence type="ECO:0000259" key="2">
    <source>
        <dbReference type="PROSITE" id="PS50181"/>
    </source>
</evidence>
<dbReference type="AlphaFoldDB" id="A0A0D2FJL9"/>
<dbReference type="Proteomes" id="UP000053789">
    <property type="component" value="Unassembled WGS sequence"/>
</dbReference>
<evidence type="ECO:0000256" key="1">
    <source>
        <dbReference type="SAM" id="MobiDB-lite"/>
    </source>
</evidence>
<feature type="compositionally biased region" description="Basic and acidic residues" evidence="1">
    <location>
        <begin position="35"/>
        <end position="45"/>
    </location>
</feature>
<proteinExistence type="predicted"/>
<dbReference type="OrthoDB" id="4159306at2759"/>
<feature type="region of interest" description="Disordered" evidence="1">
    <location>
        <begin position="25"/>
        <end position="49"/>
    </location>
</feature>
<dbReference type="RefSeq" id="XP_016613561.1">
    <property type="nucleotide sequence ID" value="XM_016770219.1"/>
</dbReference>
<evidence type="ECO:0000313" key="4">
    <source>
        <dbReference type="Proteomes" id="UP000053789"/>
    </source>
</evidence>
<dbReference type="GeneID" id="27705442"/>
<dbReference type="PROSITE" id="PS50181">
    <property type="entry name" value="FBOX"/>
    <property type="match status" value="1"/>
</dbReference>
<sequence>MTSVFGTVPKRDRKRFRQTLLTFSALPKSNPGPEKSPRLPDDSKSITKPARAPSLPAEIWHRILEPLSPLALKTMRLVCRDWAAIGVDFLFSTVYLNSYEKSWAGLQGLCNSTYAHCVRRIVWNPLVLSEECLDGPVWRLRYRNLIEGLSQSEIVALHREYIRVYSKRRDLLRSSAIGPISNALRNLPNCYECIISDDYDLEATCLDPCMRKKIQRLLWDLPGYATWGLRPKWSNVDDEFGPRGPPNKNDEDGRILRTGLEIFELIQCSASIKRLSVEFWDENWLRMTEARDKVPRCSLAVHGFTIHRVSPSTIENIAIRLKHCKGPWVPVRSDHLAWMLEDTFGGMSSFPALRELSFEPIYTDPGPWFMQGKYEATEDESSSEQNEDDSSDGSRKSSGVHYTLTQLEEAYIPPPGLTLNEMHSLNAKLDLGLVKLPKLEKLVLTNITLDARCLLLWLCEQEQLPVSGLSICLQGTTFLFDLDPKTLFQGLTQLNVTLCYDPERTFHYPPSPAGLVDELDGNKAEYISTWGAGQTSWSKYAVDELAWDTLPTQMPAFPSPETVSAGVIEFRRRPSAFMSIQNAFRHQKPDIEVFYYSMPGIEGGICDWFDNTTDRPGSLTILVYRTHWEYWPDPDAGYFSEEFENEILSHTTDLYHEARELEWQEQQPLMQYERELLGLDIMRYLYYEELQDVSITGAPL</sequence>
<dbReference type="Pfam" id="PF12937">
    <property type="entry name" value="F-box-like"/>
    <property type="match status" value="1"/>
</dbReference>
<dbReference type="InterPro" id="IPR036047">
    <property type="entry name" value="F-box-like_dom_sf"/>
</dbReference>
<dbReference type="EMBL" id="KN847009">
    <property type="protein sequence ID" value="KIW86892.1"/>
    <property type="molecule type" value="Genomic_DNA"/>
</dbReference>
<gene>
    <name evidence="3" type="ORF">Z519_12514</name>
</gene>
<feature type="region of interest" description="Disordered" evidence="1">
    <location>
        <begin position="375"/>
        <end position="398"/>
    </location>
</feature>
<protein>
    <recommendedName>
        <fullName evidence="2">F-box domain-containing protein</fullName>
    </recommendedName>
</protein>
<feature type="compositionally biased region" description="Acidic residues" evidence="1">
    <location>
        <begin position="377"/>
        <end position="391"/>
    </location>
</feature>
<reference evidence="3" key="1">
    <citation type="submission" date="2015-01" db="EMBL/GenBank/DDBJ databases">
        <title>The Genome Sequence of Cladophialophora bantiana CBS 173.52.</title>
        <authorList>
            <consortium name="The Broad Institute Genomics Platform"/>
            <person name="Cuomo C."/>
            <person name="de Hoog S."/>
            <person name="Gorbushina A."/>
            <person name="Stielow B."/>
            <person name="Teixiera M."/>
            <person name="Abouelleil A."/>
            <person name="Chapman S.B."/>
            <person name="Priest M."/>
            <person name="Young S.K."/>
            <person name="Wortman J."/>
            <person name="Nusbaum C."/>
            <person name="Birren B."/>
        </authorList>
    </citation>
    <scope>NUCLEOTIDE SEQUENCE [LARGE SCALE GENOMIC DNA]</scope>
    <source>
        <strain evidence="3">CBS 173.52</strain>
    </source>
</reference>
<name>A0A0D2FJL9_CLAB1</name>
<dbReference type="VEuPathDB" id="FungiDB:Z519_12514"/>
<feature type="domain" description="F-box" evidence="2">
    <location>
        <begin position="49"/>
        <end position="98"/>
    </location>
</feature>
<evidence type="ECO:0000313" key="3">
    <source>
        <dbReference type="EMBL" id="KIW86892.1"/>
    </source>
</evidence>
<dbReference type="HOGENOM" id="CLU_025686_0_0_1"/>
<dbReference type="SUPFAM" id="SSF81383">
    <property type="entry name" value="F-box domain"/>
    <property type="match status" value="1"/>
</dbReference>
<keyword evidence="4" id="KW-1185">Reference proteome</keyword>
<organism evidence="3 4">
    <name type="scientific">Cladophialophora bantiana (strain ATCC 10958 / CBS 173.52 / CDC B-1940 / NIH 8579)</name>
    <name type="common">Xylohypha bantiana</name>
    <dbReference type="NCBI Taxonomy" id="1442370"/>
    <lineage>
        <taxon>Eukaryota</taxon>
        <taxon>Fungi</taxon>
        <taxon>Dikarya</taxon>
        <taxon>Ascomycota</taxon>
        <taxon>Pezizomycotina</taxon>
        <taxon>Eurotiomycetes</taxon>
        <taxon>Chaetothyriomycetidae</taxon>
        <taxon>Chaetothyriales</taxon>
        <taxon>Herpotrichiellaceae</taxon>
        <taxon>Cladophialophora</taxon>
    </lineage>
</organism>
<accession>A0A0D2FJL9</accession>